<keyword evidence="2" id="KW-1185">Reference proteome</keyword>
<comment type="caution">
    <text evidence="1">The sequence shown here is derived from an EMBL/GenBank/DDBJ whole genome shotgun (WGS) entry which is preliminary data.</text>
</comment>
<dbReference type="Proteomes" id="UP000485058">
    <property type="component" value="Unassembled WGS sequence"/>
</dbReference>
<organism evidence="1 2">
    <name type="scientific">Haematococcus lacustris</name>
    <name type="common">Green alga</name>
    <name type="synonym">Haematococcus pluvialis</name>
    <dbReference type="NCBI Taxonomy" id="44745"/>
    <lineage>
        <taxon>Eukaryota</taxon>
        <taxon>Viridiplantae</taxon>
        <taxon>Chlorophyta</taxon>
        <taxon>core chlorophytes</taxon>
        <taxon>Chlorophyceae</taxon>
        <taxon>CS clade</taxon>
        <taxon>Chlamydomonadales</taxon>
        <taxon>Haematococcaceae</taxon>
        <taxon>Haematococcus</taxon>
    </lineage>
</organism>
<dbReference type="EMBL" id="BLLF01003379">
    <property type="protein sequence ID" value="GFH27180.1"/>
    <property type="molecule type" value="Genomic_DNA"/>
</dbReference>
<accession>A0A6A0A061</accession>
<sequence length="267" mass="27962">MVHSTRVASGAMPLASPAGSWQSIRHVYSMPIDSPTHVPVCRPGRKSPQQSLVRPPWHLTTPDMFHMPPCTPASGASSEGEAALGGKTQKQREATWYASASSSLLSTVAVSSHGICPYAVPLATADVASWIWHPECIVAGCRAGASTCISVVLIISCCMPSKRPVCSVDDILHCCTLFRGMCCMHDGRMDAKPGVQGDGKSPLALGRSSICGAASSSSRRAAHTTGRGLLWGAVSVSQLHGCSSLMGSSCPCWGGERAPMGARPTYR</sequence>
<dbReference type="AlphaFoldDB" id="A0A6A0A061"/>
<gene>
    <name evidence="1" type="ORF">HaLaN_25457</name>
</gene>
<name>A0A6A0A061_HAELA</name>
<protein>
    <submittedName>
        <fullName evidence="1">Uncharacterized protein</fullName>
    </submittedName>
</protein>
<reference evidence="1 2" key="1">
    <citation type="submission" date="2020-02" db="EMBL/GenBank/DDBJ databases">
        <title>Draft genome sequence of Haematococcus lacustris strain NIES-144.</title>
        <authorList>
            <person name="Morimoto D."/>
            <person name="Nakagawa S."/>
            <person name="Yoshida T."/>
            <person name="Sawayama S."/>
        </authorList>
    </citation>
    <scope>NUCLEOTIDE SEQUENCE [LARGE SCALE GENOMIC DNA]</scope>
    <source>
        <strain evidence="1 2">NIES-144</strain>
    </source>
</reference>
<evidence type="ECO:0000313" key="2">
    <source>
        <dbReference type="Proteomes" id="UP000485058"/>
    </source>
</evidence>
<proteinExistence type="predicted"/>
<evidence type="ECO:0000313" key="1">
    <source>
        <dbReference type="EMBL" id="GFH27180.1"/>
    </source>
</evidence>